<evidence type="ECO:0000313" key="1">
    <source>
        <dbReference type="EMBL" id="KAJ1109628.1"/>
    </source>
</evidence>
<proteinExistence type="predicted"/>
<gene>
    <name evidence="1" type="ORF">NDU88_006988</name>
</gene>
<reference evidence="1" key="1">
    <citation type="journal article" date="2022" name="bioRxiv">
        <title>Sequencing and chromosome-scale assembly of the giantPleurodeles waltlgenome.</title>
        <authorList>
            <person name="Brown T."/>
            <person name="Elewa A."/>
            <person name="Iarovenko S."/>
            <person name="Subramanian E."/>
            <person name="Araus A.J."/>
            <person name="Petzold A."/>
            <person name="Susuki M."/>
            <person name="Suzuki K.-i.T."/>
            <person name="Hayashi T."/>
            <person name="Toyoda A."/>
            <person name="Oliveira C."/>
            <person name="Osipova E."/>
            <person name="Leigh N.D."/>
            <person name="Simon A."/>
            <person name="Yun M.H."/>
        </authorList>
    </citation>
    <scope>NUCLEOTIDE SEQUENCE</scope>
    <source>
        <strain evidence="1">20211129_DDA</strain>
        <tissue evidence="1">Liver</tissue>
    </source>
</reference>
<comment type="caution">
    <text evidence="1">The sequence shown here is derived from an EMBL/GenBank/DDBJ whole genome shotgun (WGS) entry which is preliminary data.</text>
</comment>
<keyword evidence="2" id="KW-1185">Reference proteome</keyword>
<dbReference type="AlphaFoldDB" id="A0AAV7N0V2"/>
<protein>
    <submittedName>
        <fullName evidence="1">Uncharacterized protein</fullName>
    </submittedName>
</protein>
<organism evidence="1 2">
    <name type="scientific">Pleurodeles waltl</name>
    <name type="common">Iberian ribbed newt</name>
    <dbReference type="NCBI Taxonomy" id="8319"/>
    <lineage>
        <taxon>Eukaryota</taxon>
        <taxon>Metazoa</taxon>
        <taxon>Chordata</taxon>
        <taxon>Craniata</taxon>
        <taxon>Vertebrata</taxon>
        <taxon>Euteleostomi</taxon>
        <taxon>Amphibia</taxon>
        <taxon>Batrachia</taxon>
        <taxon>Caudata</taxon>
        <taxon>Salamandroidea</taxon>
        <taxon>Salamandridae</taxon>
        <taxon>Pleurodelinae</taxon>
        <taxon>Pleurodeles</taxon>
    </lineage>
</organism>
<dbReference type="Proteomes" id="UP001066276">
    <property type="component" value="Chromosome 9"/>
</dbReference>
<name>A0AAV7N0V2_PLEWA</name>
<accession>A0AAV7N0V2</accession>
<dbReference type="EMBL" id="JANPWB010000013">
    <property type="protein sequence ID" value="KAJ1109628.1"/>
    <property type="molecule type" value="Genomic_DNA"/>
</dbReference>
<sequence>MLRTARWLKDFRARQTWSEPAGGTSASLKPLQRARMTNPREDHACPICWGSADGVGDRKDGVVSIYRSGMRPVTRALEQSCPRRTDRRHYLFHDRHRRLQGVIAPEEAGLRVKEDRGVRFPAVCRGPQYALNLKANKTEHLVKLELHIKSTTQHNKRLLSATKNITITFNKGLNRVHSQVHLFQEIFPVRAVIIYRLSYGMKGHAKEFQRLLLSLQKHNIKSFFLQLT</sequence>
<evidence type="ECO:0000313" key="2">
    <source>
        <dbReference type="Proteomes" id="UP001066276"/>
    </source>
</evidence>